<dbReference type="OrthoDB" id="2536714at2759"/>
<name>A0A4Y7QB88_9AGAM</name>
<feature type="region of interest" description="Disordered" evidence="1">
    <location>
        <begin position="106"/>
        <end position="177"/>
    </location>
</feature>
<feature type="region of interest" description="Disordered" evidence="1">
    <location>
        <begin position="242"/>
        <end position="262"/>
    </location>
</feature>
<feature type="region of interest" description="Disordered" evidence="1">
    <location>
        <begin position="194"/>
        <end position="227"/>
    </location>
</feature>
<keyword evidence="3" id="KW-1185">Reference proteome</keyword>
<protein>
    <submittedName>
        <fullName evidence="2">Uncharacterized protein</fullName>
    </submittedName>
</protein>
<feature type="compositionally biased region" description="Basic and acidic residues" evidence="1">
    <location>
        <begin position="123"/>
        <end position="138"/>
    </location>
</feature>
<dbReference type="EMBL" id="ML170166">
    <property type="protein sequence ID" value="TDL24636.1"/>
    <property type="molecule type" value="Genomic_DNA"/>
</dbReference>
<organism evidence="2 3">
    <name type="scientific">Rickenella mellea</name>
    <dbReference type="NCBI Taxonomy" id="50990"/>
    <lineage>
        <taxon>Eukaryota</taxon>
        <taxon>Fungi</taxon>
        <taxon>Dikarya</taxon>
        <taxon>Basidiomycota</taxon>
        <taxon>Agaricomycotina</taxon>
        <taxon>Agaricomycetes</taxon>
        <taxon>Hymenochaetales</taxon>
        <taxon>Rickenellaceae</taxon>
        <taxon>Rickenella</taxon>
    </lineage>
</organism>
<dbReference type="AlphaFoldDB" id="A0A4Y7QB88"/>
<feature type="region of interest" description="Disordered" evidence="1">
    <location>
        <begin position="305"/>
        <end position="377"/>
    </location>
</feature>
<feature type="region of interest" description="Disordered" evidence="1">
    <location>
        <begin position="1"/>
        <end position="43"/>
    </location>
</feature>
<proteinExistence type="predicted"/>
<reference evidence="2 3" key="1">
    <citation type="submission" date="2018-06" db="EMBL/GenBank/DDBJ databases">
        <title>A transcriptomic atlas of mushroom development highlights an independent origin of complex multicellularity.</title>
        <authorList>
            <consortium name="DOE Joint Genome Institute"/>
            <person name="Krizsan K."/>
            <person name="Almasi E."/>
            <person name="Merenyi Z."/>
            <person name="Sahu N."/>
            <person name="Viragh M."/>
            <person name="Koszo T."/>
            <person name="Mondo S."/>
            <person name="Kiss B."/>
            <person name="Balint B."/>
            <person name="Kues U."/>
            <person name="Barry K."/>
            <person name="Hegedus J.C."/>
            <person name="Henrissat B."/>
            <person name="Johnson J."/>
            <person name="Lipzen A."/>
            <person name="Ohm R."/>
            <person name="Nagy I."/>
            <person name="Pangilinan J."/>
            <person name="Yan J."/>
            <person name="Xiong Y."/>
            <person name="Grigoriev I.V."/>
            <person name="Hibbett D.S."/>
            <person name="Nagy L.G."/>
        </authorList>
    </citation>
    <scope>NUCLEOTIDE SEQUENCE [LARGE SCALE GENOMIC DNA]</scope>
    <source>
        <strain evidence="2 3">SZMC22713</strain>
    </source>
</reference>
<dbReference type="VEuPathDB" id="FungiDB:BD410DRAFT_896816"/>
<evidence type="ECO:0000313" key="3">
    <source>
        <dbReference type="Proteomes" id="UP000294933"/>
    </source>
</evidence>
<sequence>METSYDRPSRPSTPLRGRGRYPPHLTKGEDGTPRVPLHRRGTSRTYERLEDLLREAGYKETRIFTPEGERFEAEAERKKICGERGHGQSGSSSGVGAVVNFLSGIISGSTNDTGKAQVSQGASEHDGRTVVHLDDDSWRPPSPSPSPHYETFSPKSLTDSMSSGQMSTSAPSLKPPVLRVEHVSAARASLRHMVSAPNMPRPAITPKKRSVTTHQQVNGDEPPPLPSNWLQSVAKALLLGVPPHANDEPQSNDAYRAYDSNHLPQKRTLALLDTTNNHGPSPPPCLSTFTTPRTVAKVTTTSVVCRSAPGSRATSRVRGSDSERNKSRRAKKDKEKDRLPSLGATAIEGERGRWATRVDPNGNNRSRPTHAKGSRDVEIITDNYVSDGDSDSDSDADEIDLARLLVPAKRQKSIRSLRRHLHAVETRSQSMIGIRRPASVAEFSANASGSATPRLAPLESNRYVNTMSADDSFEIGLEADMRRRRRGSCDEGDGWEGSECFQDFIATKAAQDAKRRGALPWAGWTNGRP</sequence>
<feature type="compositionally biased region" description="Polar residues" evidence="1">
    <location>
        <begin position="153"/>
        <end position="171"/>
    </location>
</feature>
<evidence type="ECO:0000313" key="2">
    <source>
        <dbReference type="EMBL" id="TDL24636.1"/>
    </source>
</evidence>
<accession>A0A4Y7QB88</accession>
<evidence type="ECO:0000256" key="1">
    <source>
        <dbReference type="SAM" id="MobiDB-lite"/>
    </source>
</evidence>
<gene>
    <name evidence="2" type="ORF">BD410DRAFT_896816</name>
</gene>
<dbReference type="Proteomes" id="UP000294933">
    <property type="component" value="Unassembled WGS sequence"/>
</dbReference>
<feature type="compositionally biased region" description="Polar residues" evidence="1">
    <location>
        <begin position="106"/>
        <end position="122"/>
    </location>
</feature>